<dbReference type="PROSITE" id="PS51318">
    <property type="entry name" value="TAT"/>
    <property type="match status" value="1"/>
</dbReference>
<proteinExistence type="predicted"/>
<dbReference type="EMBL" id="BSFK01000016">
    <property type="protein sequence ID" value="GLK77524.1"/>
    <property type="molecule type" value="Genomic_DNA"/>
</dbReference>
<dbReference type="RefSeq" id="WP_271205367.1">
    <property type="nucleotide sequence ID" value="NZ_BSFK01000016.1"/>
</dbReference>
<dbReference type="Gene3D" id="2.60.120.1440">
    <property type="match status" value="1"/>
</dbReference>
<evidence type="ECO:0000313" key="3">
    <source>
        <dbReference type="EMBL" id="GLK77524.1"/>
    </source>
</evidence>
<dbReference type="Pfam" id="PF04773">
    <property type="entry name" value="FecR"/>
    <property type="match status" value="1"/>
</dbReference>
<sequence>MTTGATSSGRGVGRRAALLALAGAAACPGAALAGAGPVGEVAELEGGAFAERNRVRRLAMRSEVLLGDTVWTEAASRAALALQSGSRVYLGPEARLTIDRFVAAAGGDLRLGAGALVFDRAEGLPKTDIEVRSAFGLIGVRGTRFFAGPSRGVFGVFVARGAVTVSAAGVTRRLGAGEGVDIPRRGAAPSDVKPWGKVRIDEALASVLG</sequence>
<protein>
    <recommendedName>
        <fullName evidence="2">FecR protein domain-containing protein</fullName>
    </recommendedName>
</protein>
<organism evidence="3 4">
    <name type="scientific">Methylopila jiangsuensis</name>
    <dbReference type="NCBI Taxonomy" id="586230"/>
    <lineage>
        <taxon>Bacteria</taxon>
        <taxon>Pseudomonadati</taxon>
        <taxon>Pseudomonadota</taxon>
        <taxon>Alphaproteobacteria</taxon>
        <taxon>Hyphomicrobiales</taxon>
        <taxon>Methylopilaceae</taxon>
        <taxon>Methylopila</taxon>
    </lineage>
</organism>
<feature type="chain" id="PRO_5040805988" description="FecR protein domain-containing protein" evidence="1">
    <location>
        <begin position="34"/>
        <end position="209"/>
    </location>
</feature>
<evidence type="ECO:0000256" key="1">
    <source>
        <dbReference type="SAM" id="SignalP"/>
    </source>
</evidence>
<keyword evidence="1" id="KW-0732">Signal</keyword>
<accession>A0A9W6JKR6</accession>
<comment type="caution">
    <text evidence="3">The sequence shown here is derived from an EMBL/GenBank/DDBJ whole genome shotgun (WGS) entry which is preliminary data.</text>
</comment>
<dbReference type="InterPro" id="IPR006860">
    <property type="entry name" value="FecR"/>
</dbReference>
<feature type="domain" description="FecR protein" evidence="2">
    <location>
        <begin position="68"/>
        <end position="163"/>
    </location>
</feature>
<dbReference type="PANTHER" id="PTHR38731">
    <property type="entry name" value="LIPL45-RELATED LIPOPROTEIN-RELATED"/>
    <property type="match status" value="1"/>
</dbReference>
<dbReference type="PANTHER" id="PTHR38731:SF3">
    <property type="entry name" value="BLL6125 PROTEIN"/>
    <property type="match status" value="1"/>
</dbReference>
<name>A0A9W6JKR6_9HYPH</name>
<reference evidence="3" key="2">
    <citation type="submission" date="2023-01" db="EMBL/GenBank/DDBJ databases">
        <authorList>
            <person name="Sun Q."/>
            <person name="Evtushenko L."/>
        </authorList>
    </citation>
    <scope>NUCLEOTIDE SEQUENCE</scope>
    <source>
        <strain evidence="3">VKM B-2555</strain>
    </source>
</reference>
<evidence type="ECO:0000259" key="2">
    <source>
        <dbReference type="Pfam" id="PF04773"/>
    </source>
</evidence>
<keyword evidence="4" id="KW-1185">Reference proteome</keyword>
<reference evidence="3" key="1">
    <citation type="journal article" date="2014" name="Int. J. Syst. Evol. Microbiol.">
        <title>Complete genome sequence of Corynebacterium casei LMG S-19264T (=DSM 44701T), isolated from a smear-ripened cheese.</title>
        <authorList>
            <consortium name="US DOE Joint Genome Institute (JGI-PGF)"/>
            <person name="Walter F."/>
            <person name="Albersmeier A."/>
            <person name="Kalinowski J."/>
            <person name="Ruckert C."/>
        </authorList>
    </citation>
    <scope>NUCLEOTIDE SEQUENCE</scope>
    <source>
        <strain evidence="3">VKM B-2555</strain>
    </source>
</reference>
<feature type="signal peptide" evidence="1">
    <location>
        <begin position="1"/>
        <end position="33"/>
    </location>
</feature>
<dbReference type="InterPro" id="IPR006311">
    <property type="entry name" value="TAT_signal"/>
</dbReference>
<dbReference type="AlphaFoldDB" id="A0A9W6JKR6"/>
<dbReference type="Proteomes" id="UP001143364">
    <property type="component" value="Unassembled WGS sequence"/>
</dbReference>
<gene>
    <name evidence="3" type="ORF">GCM10008171_27780</name>
</gene>
<evidence type="ECO:0000313" key="4">
    <source>
        <dbReference type="Proteomes" id="UP001143364"/>
    </source>
</evidence>